<gene>
    <name evidence="1" type="ORF">LCGC14_0942230</name>
</gene>
<dbReference type="AlphaFoldDB" id="A0A0F9NPD8"/>
<accession>A0A0F9NPD8</accession>
<protein>
    <submittedName>
        <fullName evidence="1">Uncharacterized protein</fullName>
    </submittedName>
</protein>
<comment type="caution">
    <text evidence="1">The sequence shown here is derived from an EMBL/GenBank/DDBJ whole genome shotgun (WGS) entry which is preliminary data.</text>
</comment>
<reference evidence="1" key="1">
    <citation type="journal article" date="2015" name="Nature">
        <title>Complex archaea that bridge the gap between prokaryotes and eukaryotes.</title>
        <authorList>
            <person name="Spang A."/>
            <person name="Saw J.H."/>
            <person name="Jorgensen S.L."/>
            <person name="Zaremba-Niedzwiedzka K."/>
            <person name="Martijn J."/>
            <person name="Lind A.E."/>
            <person name="van Eijk R."/>
            <person name="Schleper C."/>
            <person name="Guy L."/>
            <person name="Ettema T.J."/>
        </authorList>
    </citation>
    <scope>NUCLEOTIDE SEQUENCE</scope>
</reference>
<sequence>MSGLLERRFKRMTEAYRRLLYAYIWGNRRDRDTLIHEAEMLIGDAEWGFFPPITEDKPIEAYRE</sequence>
<proteinExistence type="predicted"/>
<name>A0A0F9NPD8_9ZZZZ</name>
<organism evidence="1">
    <name type="scientific">marine sediment metagenome</name>
    <dbReference type="NCBI Taxonomy" id="412755"/>
    <lineage>
        <taxon>unclassified sequences</taxon>
        <taxon>metagenomes</taxon>
        <taxon>ecological metagenomes</taxon>
    </lineage>
</organism>
<evidence type="ECO:0000313" key="1">
    <source>
        <dbReference type="EMBL" id="KKN19774.1"/>
    </source>
</evidence>
<dbReference type="EMBL" id="LAZR01003302">
    <property type="protein sequence ID" value="KKN19774.1"/>
    <property type="molecule type" value="Genomic_DNA"/>
</dbReference>